<accession>A0ABW0EA94</accession>
<proteinExistence type="predicted"/>
<dbReference type="PROSITE" id="PS51257">
    <property type="entry name" value="PROKAR_LIPOPROTEIN"/>
    <property type="match status" value="1"/>
</dbReference>
<evidence type="ECO:0008006" key="3">
    <source>
        <dbReference type="Google" id="ProtNLM"/>
    </source>
</evidence>
<comment type="caution">
    <text evidence="1">The sequence shown here is derived from an EMBL/GenBank/DDBJ whole genome shotgun (WGS) entry which is preliminary data.</text>
</comment>
<protein>
    <recommendedName>
        <fullName evidence="3">DUF1735 domain-containing protein</fullName>
    </recommendedName>
</protein>
<dbReference type="EMBL" id="JBHSKT010000006">
    <property type="protein sequence ID" value="MFC5271307.1"/>
    <property type="molecule type" value="Genomic_DNA"/>
</dbReference>
<organism evidence="1 2">
    <name type="scientific">Adhaeribacter terreus</name>
    <dbReference type="NCBI Taxonomy" id="529703"/>
    <lineage>
        <taxon>Bacteria</taxon>
        <taxon>Pseudomonadati</taxon>
        <taxon>Bacteroidota</taxon>
        <taxon>Cytophagia</taxon>
        <taxon>Cytophagales</taxon>
        <taxon>Hymenobacteraceae</taxon>
        <taxon>Adhaeribacter</taxon>
    </lineage>
</organism>
<name>A0ABW0EA94_9BACT</name>
<sequence length="178" mass="19921">MKTILVYLTFLLGISLTACDKVDKLLTFYIEDEQTIEIPSQLSNGFPLGTLIPLSPVAVNTNSESEFANNDTRADLVKDVSLDKLKLSLTDPNQNFDFLKDIDIYISNDANEELRIAYYNDIPLGQNTIELVSTGAKLDKYIKAPSYKVIIKARLRKAIADDITIKANMRFKVTADPL</sequence>
<dbReference type="Proteomes" id="UP001596161">
    <property type="component" value="Unassembled WGS sequence"/>
</dbReference>
<evidence type="ECO:0000313" key="1">
    <source>
        <dbReference type="EMBL" id="MFC5271307.1"/>
    </source>
</evidence>
<keyword evidence="2" id="KW-1185">Reference proteome</keyword>
<gene>
    <name evidence="1" type="ORF">ACFPIB_11845</name>
</gene>
<reference evidence="2" key="1">
    <citation type="journal article" date="2019" name="Int. J. Syst. Evol. Microbiol.">
        <title>The Global Catalogue of Microorganisms (GCM) 10K type strain sequencing project: providing services to taxonomists for standard genome sequencing and annotation.</title>
        <authorList>
            <consortium name="The Broad Institute Genomics Platform"/>
            <consortium name="The Broad Institute Genome Sequencing Center for Infectious Disease"/>
            <person name="Wu L."/>
            <person name="Ma J."/>
        </authorList>
    </citation>
    <scope>NUCLEOTIDE SEQUENCE [LARGE SCALE GENOMIC DNA]</scope>
    <source>
        <strain evidence="2">KACC 12602</strain>
    </source>
</reference>
<evidence type="ECO:0000313" key="2">
    <source>
        <dbReference type="Proteomes" id="UP001596161"/>
    </source>
</evidence>
<dbReference type="RefSeq" id="WP_378017672.1">
    <property type="nucleotide sequence ID" value="NZ_JBHSKT010000006.1"/>
</dbReference>